<feature type="transmembrane region" description="Helical" evidence="3">
    <location>
        <begin position="56"/>
        <end position="77"/>
    </location>
</feature>
<organism evidence="5 6">
    <name type="scientific">Bifiguratus adelaidae</name>
    <dbReference type="NCBI Taxonomy" id="1938954"/>
    <lineage>
        <taxon>Eukaryota</taxon>
        <taxon>Fungi</taxon>
        <taxon>Fungi incertae sedis</taxon>
        <taxon>Mucoromycota</taxon>
        <taxon>Mucoromycotina</taxon>
        <taxon>Endogonomycetes</taxon>
        <taxon>Endogonales</taxon>
        <taxon>Endogonales incertae sedis</taxon>
        <taxon>Bifiguratus</taxon>
    </lineage>
</organism>
<dbReference type="PANTHER" id="PTHR11360:SF319">
    <property type="entry name" value="MAJOR FACILITATOR SUPERFAMILY (MFS) PROFILE DOMAIN-CONTAINING PROTEIN"/>
    <property type="match status" value="1"/>
</dbReference>
<accession>A0A261XT97</accession>
<dbReference type="InterPro" id="IPR036259">
    <property type="entry name" value="MFS_trans_sf"/>
</dbReference>
<dbReference type="Gene3D" id="1.20.1250.20">
    <property type="entry name" value="MFS general substrate transporter like domains"/>
    <property type="match status" value="2"/>
</dbReference>
<feature type="transmembrane region" description="Helical" evidence="3">
    <location>
        <begin position="183"/>
        <end position="204"/>
    </location>
</feature>
<keyword evidence="3" id="KW-1133">Transmembrane helix</keyword>
<gene>
    <name evidence="5" type="ORF">BZG36_05542</name>
</gene>
<dbReference type="PANTHER" id="PTHR11360">
    <property type="entry name" value="MONOCARBOXYLATE TRANSPORTER"/>
    <property type="match status" value="1"/>
</dbReference>
<feature type="transmembrane region" description="Helical" evidence="3">
    <location>
        <begin position="422"/>
        <end position="441"/>
    </location>
</feature>
<feature type="transmembrane region" description="Helical" evidence="3">
    <location>
        <begin position="298"/>
        <end position="319"/>
    </location>
</feature>
<feature type="transmembrane region" description="Helical" evidence="3">
    <location>
        <begin position="352"/>
        <end position="372"/>
    </location>
</feature>
<name>A0A261XT97_9FUNG</name>
<feature type="transmembrane region" description="Helical" evidence="3">
    <location>
        <begin position="224"/>
        <end position="242"/>
    </location>
</feature>
<protein>
    <recommendedName>
        <fullName evidence="4">Major facilitator superfamily (MFS) profile domain-containing protein</fullName>
    </recommendedName>
</protein>
<dbReference type="AlphaFoldDB" id="A0A261XT97"/>
<dbReference type="OrthoDB" id="6499973at2759"/>
<sequence length="450" mass="49198">METTDDNRTLTEADGQRVRHASMDLEQEEAALEKQQEIEGEITQDRLVFPDGGLHAWLVVLGEACAFFVSFGLSNAWGVIETYYLQTLLPNRPESDISWIGSFQIFGMFLGAGLSGPLFDRFGARWIMIVNSILFVFSIMMASLATEYYQFFLTQGVLQGISGGMIFTCSVTATNHWFNKKPGLALGIVTAGSSLGGVIWPIALNNMLNNTSSNALGFRWSLRVIGFMCLALLIPACILVKGRLPRRNRVVFRDLDAVKNPQFVIFAIGIFLTFLGLFIPFFYVTIASIQAGMDATLTFYLLAILNAVSIFGRVIPGLLADRLGRFNMMFAACLSTGILVLLWLTSTEAWEIVLFSCAFGFASGTVVTLNGACVAQLCPYGDRIGLYVSMVMYIGSLGALLGPPIGGWIVGAQHGAYWGAKLFSGLLIVADSLFVGISRLLQERRLLAVK</sequence>
<feature type="transmembrane region" description="Helical" evidence="3">
    <location>
        <begin position="151"/>
        <end position="171"/>
    </location>
</feature>
<feature type="transmembrane region" description="Helical" evidence="3">
    <location>
        <begin position="126"/>
        <end position="145"/>
    </location>
</feature>
<evidence type="ECO:0000256" key="2">
    <source>
        <dbReference type="ARBA" id="ARBA00006727"/>
    </source>
</evidence>
<evidence type="ECO:0000256" key="1">
    <source>
        <dbReference type="ARBA" id="ARBA00004141"/>
    </source>
</evidence>
<dbReference type="Proteomes" id="UP000242875">
    <property type="component" value="Unassembled WGS sequence"/>
</dbReference>
<dbReference type="EMBL" id="MVBO01000295">
    <property type="protein sequence ID" value="OZJ01586.1"/>
    <property type="molecule type" value="Genomic_DNA"/>
</dbReference>
<evidence type="ECO:0000313" key="5">
    <source>
        <dbReference type="EMBL" id="OZJ01586.1"/>
    </source>
</evidence>
<feature type="transmembrane region" description="Helical" evidence="3">
    <location>
        <begin position="97"/>
        <end position="119"/>
    </location>
</feature>
<evidence type="ECO:0000313" key="6">
    <source>
        <dbReference type="Proteomes" id="UP000242875"/>
    </source>
</evidence>
<dbReference type="SUPFAM" id="SSF103473">
    <property type="entry name" value="MFS general substrate transporter"/>
    <property type="match status" value="1"/>
</dbReference>
<feature type="transmembrane region" description="Helical" evidence="3">
    <location>
        <begin position="384"/>
        <end position="410"/>
    </location>
</feature>
<dbReference type="InterPro" id="IPR020846">
    <property type="entry name" value="MFS_dom"/>
</dbReference>
<dbReference type="GO" id="GO:0022857">
    <property type="term" value="F:transmembrane transporter activity"/>
    <property type="evidence" value="ECO:0007669"/>
    <property type="project" value="InterPro"/>
</dbReference>
<evidence type="ECO:0000259" key="4">
    <source>
        <dbReference type="PROSITE" id="PS50850"/>
    </source>
</evidence>
<keyword evidence="3" id="KW-0472">Membrane</keyword>
<feature type="transmembrane region" description="Helical" evidence="3">
    <location>
        <begin position="326"/>
        <end position="346"/>
    </location>
</feature>
<dbReference type="PROSITE" id="PS50850">
    <property type="entry name" value="MFS"/>
    <property type="match status" value="1"/>
</dbReference>
<keyword evidence="3" id="KW-0812">Transmembrane</keyword>
<keyword evidence="6" id="KW-1185">Reference proteome</keyword>
<reference evidence="5 6" key="1">
    <citation type="journal article" date="2017" name="Mycologia">
        <title>Bifiguratus adelaidae, gen. et sp. nov., a new member of Mucoromycotina in endophytic and soil-dwelling habitats.</title>
        <authorList>
            <person name="Torres-Cruz T.J."/>
            <person name="Billingsley Tobias T.L."/>
            <person name="Almatruk M."/>
            <person name="Hesse C."/>
            <person name="Kuske C.R."/>
            <person name="Desiro A."/>
            <person name="Benucci G.M."/>
            <person name="Bonito G."/>
            <person name="Stajich J.E."/>
            <person name="Dunlap C."/>
            <person name="Arnold A.E."/>
            <person name="Porras-Alfaro A."/>
        </authorList>
    </citation>
    <scope>NUCLEOTIDE SEQUENCE [LARGE SCALE GENOMIC DNA]</scope>
    <source>
        <strain evidence="5 6">AZ0501</strain>
    </source>
</reference>
<feature type="domain" description="Major facilitator superfamily (MFS) profile" evidence="4">
    <location>
        <begin position="58"/>
        <end position="443"/>
    </location>
</feature>
<feature type="transmembrane region" description="Helical" evidence="3">
    <location>
        <begin position="263"/>
        <end position="286"/>
    </location>
</feature>
<dbReference type="GO" id="GO:0016020">
    <property type="term" value="C:membrane"/>
    <property type="evidence" value="ECO:0007669"/>
    <property type="project" value="UniProtKB-SubCell"/>
</dbReference>
<dbReference type="Pfam" id="PF07690">
    <property type="entry name" value="MFS_1"/>
    <property type="match status" value="1"/>
</dbReference>
<dbReference type="InterPro" id="IPR011701">
    <property type="entry name" value="MFS"/>
</dbReference>
<evidence type="ECO:0000256" key="3">
    <source>
        <dbReference type="SAM" id="Phobius"/>
    </source>
</evidence>
<proteinExistence type="inferred from homology"/>
<comment type="subcellular location">
    <subcellularLocation>
        <location evidence="1">Membrane</location>
        <topology evidence="1">Multi-pass membrane protein</topology>
    </subcellularLocation>
</comment>
<dbReference type="CDD" id="cd17352">
    <property type="entry name" value="MFS_MCT_SLC16"/>
    <property type="match status" value="1"/>
</dbReference>
<dbReference type="InterPro" id="IPR050327">
    <property type="entry name" value="Proton-linked_MCT"/>
</dbReference>
<comment type="caution">
    <text evidence="5">The sequence shown here is derived from an EMBL/GenBank/DDBJ whole genome shotgun (WGS) entry which is preliminary data.</text>
</comment>
<comment type="similarity">
    <text evidence="2">Belongs to the major facilitator superfamily. Monocarboxylate porter (TC 2.A.1.13) family.</text>
</comment>